<evidence type="ECO:0000256" key="1">
    <source>
        <dbReference type="ARBA" id="ARBA00005232"/>
    </source>
</evidence>
<dbReference type="AlphaFoldDB" id="B3S3X0"/>
<proteinExistence type="inferred from homology"/>
<dbReference type="OrthoDB" id="240216at2759"/>
<dbReference type="RefSeq" id="XP_002115087.1">
    <property type="nucleotide sequence ID" value="XM_002115051.1"/>
</dbReference>
<keyword evidence="7" id="KW-1185">Reference proteome</keyword>
<dbReference type="Pfam" id="PF00755">
    <property type="entry name" value="Carn_acyltransf"/>
    <property type="match status" value="1"/>
</dbReference>
<feature type="active site" description="Proton acceptor" evidence="4">
    <location>
        <position position="326"/>
    </location>
</feature>
<evidence type="ECO:0000256" key="3">
    <source>
        <dbReference type="ARBA" id="ARBA00023315"/>
    </source>
</evidence>
<dbReference type="InterPro" id="IPR023213">
    <property type="entry name" value="CAT-like_dom_sf"/>
</dbReference>
<dbReference type="InParanoid" id="B3S3X0"/>
<dbReference type="GeneID" id="6756299"/>
<evidence type="ECO:0000313" key="7">
    <source>
        <dbReference type="Proteomes" id="UP000009022"/>
    </source>
</evidence>
<evidence type="ECO:0000256" key="4">
    <source>
        <dbReference type="PIRSR" id="PIRSR600542-1"/>
    </source>
</evidence>
<feature type="domain" description="Choline/carnitine acyltransferase" evidence="5">
    <location>
        <begin position="17"/>
        <end position="595"/>
    </location>
</feature>
<dbReference type="Proteomes" id="UP000009022">
    <property type="component" value="Unassembled WGS sequence"/>
</dbReference>
<dbReference type="SUPFAM" id="SSF52777">
    <property type="entry name" value="CoA-dependent acyltransferases"/>
    <property type="match status" value="2"/>
</dbReference>
<reference evidence="6 7" key="1">
    <citation type="journal article" date="2008" name="Nature">
        <title>The Trichoplax genome and the nature of placozoans.</title>
        <authorList>
            <person name="Srivastava M."/>
            <person name="Begovic E."/>
            <person name="Chapman J."/>
            <person name="Putnam N.H."/>
            <person name="Hellsten U."/>
            <person name="Kawashima T."/>
            <person name="Kuo A."/>
            <person name="Mitros T."/>
            <person name="Salamov A."/>
            <person name="Carpenter M.L."/>
            <person name="Signorovitch A.Y."/>
            <person name="Moreno M.A."/>
            <person name="Kamm K."/>
            <person name="Grimwood J."/>
            <person name="Schmutz J."/>
            <person name="Shapiro H."/>
            <person name="Grigoriev I.V."/>
            <person name="Buss L.W."/>
            <person name="Schierwater B."/>
            <person name="Dellaporta S.L."/>
            <person name="Rokhsar D.S."/>
        </authorList>
    </citation>
    <scope>NUCLEOTIDE SEQUENCE [LARGE SCALE GENOMIC DNA]</scope>
    <source>
        <strain evidence="6 7">Grell-BS-1999</strain>
    </source>
</reference>
<evidence type="ECO:0000313" key="6">
    <source>
        <dbReference type="EMBL" id="EDV22543.1"/>
    </source>
</evidence>
<dbReference type="InterPro" id="IPR042231">
    <property type="entry name" value="Cho/carn_acyl_trans_2"/>
</dbReference>
<evidence type="ECO:0000259" key="5">
    <source>
        <dbReference type="Pfam" id="PF00755"/>
    </source>
</evidence>
<name>B3S3X0_TRIAD</name>
<dbReference type="PhylomeDB" id="B3S3X0"/>
<dbReference type="PANTHER" id="PTHR22589">
    <property type="entry name" value="CARNITINE O-ACYLTRANSFERASE"/>
    <property type="match status" value="1"/>
</dbReference>
<dbReference type="Gene3D" id="3.30.559.70">
    <property type="entry name" value="Choline/Carnitine o-acyltransferase, domain 2"/>
    <property type="match status" value="1"/>
</dbReference>
<protein>
    <recommendedName>
        <fullName evidence="5">Choline/carnitine acyltransferase domain-containing protein</fullName>
    </recommendedName>
</protein>
<dbReference type="OMA" id="YNTHVHT"/>
<dbReference type="CTD" id="6756299"/>
<dbReference type="eggNOG" id="KOG3717">
    <property type="taxonomic scope" value="Eukaryota"/>
</dbReference>
<dbReference type="InterPro" id="IPR039551">
    <property type="entry name" value="Cho/carn_acyl_trans"/>
</dbReference>
<dbReference type="InterPro" id="IPR000542">
    <property type="entry name" value="Carn_acyl_trans"/>
</dbReference>
<evidence type="ECO:0000256" key="2">
    <source>
        <dbReference type="ARBA" id="ARBA00022679"/>
    </source>
</evidence>
<sequence>MPSEATFCYDDKLPKQPVPDLQGSLKKYLASALPMVSDEQYAKTEALVKEFGKPGGIGEQLHQVVVEKAKTTKNWLADWWTDAYLKSRQPVVLTSSVGAISGYEPVQTEDEYINLSARAAVSLATYYQQIYQQTLPVYKAGETIFCMHQAKHYFASGRIPRQDRDDFEYQKLDDDLSTHMIVSHNNQFFVVEAIKDNKVVSYAEMKMQIQRIMQMSTEIAEPVGILTTADRETWANALRLLNQDPDNYRNWRTIHRAIIVLSLETKKVEPSVQPDHPDYMDELYSIFTANGLHGYGTQFNSGNRWNDKVLNFSVNGYGCFGLAAEHSNIDGVPIFQLVYLIEHYMYVYTSQSVSQEVLNQVEQPKRIEWKLNDELHQIIRQTAEKFDKAVEDVNQRGMIFDDYGKEFIKSIKMSPDSFIQMALQLTYYILENKLPNHYESCSMARYTYGRTETIRSTTSKSKILCEVWVDPKSTINDKKVAFIEAVKAHSQLAKETAMGKAWDRIMFAMATVASEKGLPQPEIFSDPAFQLMSQFQLSTSQGTYGPFSNSIFAAVCNEGYGVSYNIQPDRLTFTCSNFNSCERTSSKKFLNSLRQFLRDFKQLVTSSK</sequence>
<dbReference type="KEGG" id="tad:TRIADDRAFT_28550"/>
<keyword evidence="3" id="KW-0012">Acyltransferase</keyword>
<gene>
    <name evidence="6" type="ORF">TRIADDRAFT_28550</name>
</gene>
<dbReference type="Gene3D" id="3.30.559.10">
    <property type="entry name" value="Chloramphenicol acetyltransferase-like domain"/>
    <property type="match status" value="1"/>
</dbReference>
<dbReference type="GO" id="GO:0016746">
    <property type="term" value="F:acyltransferase activity"/>
    <property type="evidence" value="ECO:0007669"/>
    <property type="project" value="UniProtKB-KW"/>
</dbReference>
<dbReference type="STRING" id="10228.B3S3X0"/>
<accession>B3S3X0</accession>
<comment type="similarity">
    <text evidence="1">Belongs to the carnitine/choline acetyltransferase family.</text>
</comment>
<dbReference type="EMBL" id="DS985249">
    <property type="protein sequence ID" value="EDV22543.1"/>
    <property type="molecule type" value="Genomic_DNA"/>
</dbReference>
<dbReference type="HOGENOM" id="CLU_013513_5_0_1"/>
<organism evidence="6 7">
    <name type="scientific">Trichoplax adhaerens</name>
    <name type="common">Trichoplax reptans</name>
    <dbReference type="NCBI Taxonomy" id="10228"/>
    <lineage>
        <taxon>Eukaryota</taxon>
        <taxon>Metazoa</taxon>
        <taxon>Placozoa</taxon>
        <taxon>Uniplacotomia</taxon>
        <taxon>Trichoplacea</taxon>
        <taxon>Trichoplacidae</taxon>
        <taxon>Trichoplax</taxon>
    </lineage>
</organism>
<dbReference type="PANTHER" id="PTHR22589:SF103">
    <property type="entry name" value="CARNITINE O-ACETYL-TRANSFERASE, ISOFORM A-RELATED"/>
    <property type="match status" value="1"/>
</dbReference>
<keyword evidence="2" id="KW-0808">Transferase</keyword>